<protein>
    <recommendedName>
        <fullName evidence="5">HTH-type transcriptional regulator CbbR</fullName>
    </recommendedName>
    <alternativeName>
        <fullName evidence="6">RuBisCO operon transcriptional regulator</fullName>
    </alternativeName>
</protein>
<dbReference type="InterPro" id="IPR036390">
    <property type="entry name" value="WH_DNA-bd_sf"/>
</dbReference>
<keyword evidence="3" id="KW-0238">DNA-binding</keyword>
<gene>
    <name evidence="9" type="ORF">ENY07_00685</name>
</gene>
<dbReference type="SUPFAM" id="SSF46785">
    <property type="entry name" value="Winged helix' DNA-binding domain"/>
    <property type="match status" value="1"/>
</dbReference>
<evidence type="ECO:0000256" key="2">
    <source>
        <dbReference type="ARBA" id="ARBA00023015"/>
    </source>
</evidence>
<dbReference type="GO" id="GO:0000976">
    <property type="term" value="F:transcription cis-regulatory region binding"/>
    <property type="evidence" value="ECO:0007669"/>
    <property type="project" value="TreeGrafter"/>
</dbReference>
<name>A0A8J4H893_9PROT</name>
<dbReference type="PANTHER" id="PTHR30126:SF5">
    <property type="entry name" value="HTH-TYPE TRANSCRIPTIONAL ACTIVATOR CMPR"/>
    <property type="match status" value="1"/>
</dbReference>
<evidence type="ECO:0000256" key="7">
    <source>
        <dbReference type="SAM" id="SignalP"/>
    </source>
</evidence>
<evidence type="ECO:0000256" key="6">
    <source>
        <dbReference type="ARBA" id="ARBA00043141"/>
    </source>
</evidence>
<sequence length="316" mass="33883">MKKFVNQALRRLSLKQLRAFAAIVEAGTITAAAAENGVTPPAIHHQLRQLEETLAIPLLERANGTAMPTEAGREILAVTQRIETLLADCVDAIAGLSGMKRGRVTVGVISTAKYFAPRALAAFKRAHPPVDLRLLIGNRAETVAALERFEIDLAIMGRPPEHFDVTEAAIGVHPHVIIAAPDHPLAGRAAIPPAALLDQTFLLREPGSGSRALLGHLFAEAGLDPAGGMEFGSNETIKQAVMAGMGIAMLSAHTIAAEWADRRLIILDVLGTPILRQWFVVRRREKRLLPAGRALWDHLAATGETFLPKVDLPGAS</sequence>
<organism evidence="9">
    <name type="scientific">Acidicaldus sp</name>
    <dbReference type="NCBI Taxonomy" id="1872105"/>
    <lineage>
        <taxon>Bacteria</taxon>
        <taxon>Pseudomonadati</taxon>
        <taxon>Pseudomonadota</taxon>
        <taxon>Alphaproteobacteria</taxon>
        <taxon>Acetobacterales</taxon>
        <taxon>Acetobacteraceae</taxon>
        <taxon>Acidicaldus</taxon>
    </lineage>
</organism>
<keyword evidence="2" id="KW-0805">Transcription regulation</keyword>
<dbReference type="InterPro" id="IPR036388">
    <property type="entry name" value="WH-like_DNA-bd_sf"/>
</dbReference>
<dbReference type="AlphaFoldDB" id="A0A8J4H893"/>
<feature type="domain" description="HTH lysR-type" evidence="8">
    <location>
        <begin position="12"/>
        <end position="69"/>
    </location>
</feature>
<dbReference type="Gene3D" id="1.10.10.10">
    <property type="entry name" value="Winged helix-like DNA-binding domain superfamily/Winged helix DNA-binding domain"/>
    <property type="match status" value="1"/>
</dbReference>
<evidence type="ECO:0000313" key="9">
    <source>
        <dbReference type="EMBL" id="HGC41734.1"/>
    </source>
</evidence>
<evidence type="ECO:0000256" key="1">
    <source>
        <dbReference type="ARBA" id="ARBA00009437"/>
    </source>
</evidence>
<evidence type="ECO:0000259" key="8">
    <source>
        <dbReference type="PROSITE" id="PS50931"/>
    </source>
</evidence>
<accession>A0A8J4H893</accession>
<keyword evidence="4" id="KW-0804">Transcription</keyword>
<evidence type="ECO:0000256" key="4">
    <source>
        <dbReference type="ARBA" id="ARBA00023163"/>
    </source>
</evidence>
<dbReference type="EMBL" id="DTQM01000011">
    <property type="protein sequence ID" value="HGC41734.1"/>
    <property type="molecule type" value="Genomic_DNA"/>
</dbReference>
<dbReference type="PROSITE" id="PS50931">
    <property type="entry name" value="HTH_LYSR"/>
    <property type="match status" value="1"/>
</dbReference>
<dbReference type="InterPro" id="IPR005119">
    <property type="entry name" value="LysR_subst-bd"/>
</dbReference>
<evidence type="ECO:0000256" key="5">
    <source>
        <dbReference type="ARBA" id="ARBA00039279"/>
    </source>
</evidence>
<comment type="caution">
    <text evidence="9">The sequence shown here is derived from an EMBL/GenBank/DDBJ whole genome shotgun (WGS) entry which is preliminary data.</text>
</comment>
<dbReference type="Gene3D" id="3.40.190.10">
    <property type="entry name" value="Periplasmic binding protein-like II"/>
    <property type="match status" value="2"/>
</dbReference>
<dbReference type="Pfam" id="PF00126">
    <property type="entry name" value="HTH_1"/>
    <property type="match status" value="1"/>
</dbReference>
<feature type="chain" id="PRO_5035178593" description="HTH-type transcriptional regulator CbbR" evidence="7">
    <location>
        <begin position="22"/>
        <end position="316"/>
    </location>
</feature>
<dbReference type="GO" id="GO:0003700">
    <property type="term" value="F:DNA-binding transcription factor activity"/>
    <property type="evidence" value="ECO:0007669"/>
    <property type="project" value="InterPro"/>
</dbReference>
<comment type="similarity">
    <text evidence="1">Belongs to the LysR transcriptional regulatory family.</text>
</comment>
<dbReference type="SUPFAM" id="SSF53850">
    <property type="entry name" value="Periplasmic binding protein-like II"/>
    <property type="match status" value="1"/>
</dbReference>
<feature type="signal peptide" evidence="7">
    <location>
        <begin position="1"/>
        <end position="21"/>
    </location>
</feature>
<dbReference type="InterPro" id="IPR000847">
    <property type="entry name" value="LysR_HTH_N"/>
</dbReference>
<dbReference type="PANTHER" id="PTHR30126">
    <property type="entry name" value="HTH-TYPE TRANSCRIPTIONAL REGULATOR"/>
    <property type="match status" value="1"/>
</dbReference>
<dbReference type="CDD" id="cd08419">
    <property type="entry name" value="PBP2_CbbR_RubisCO_like"/>
    <property type="match status" value="1"/>
</dbReference>
<keyword evidence="7" id="KW-0732">Signal</keyword>
<reference evidence="9" key="1">
    <citation type="journal article" date="2020" name="mSystems">
        <title>Genome- and Community-Level Interaction Insights into Carbon Utilization and Element Cycling Functions of Hydrothermarchaeota in Hydrothermal Sediment.</title>
        <authorList>
            <person name="Zhou Z."/>
            <person name="Liu Y."/>
            <person name="Xu W."/>
            <person name="Pan J."/>
            <person name="Luo Z.H."/>
            <person name="Li M."/>
        </authorList>
    </citation>
    <scope>NUCLEOTIDE SEQUENCE</scope>
    <source>
        <strain evidence="9">SpSt-997</strain>
    </source>
</reference>
<dbReference type="Pfam" id="PF03466">
    <property type="entry name" value="LysR_substrate"/>
    <property type="match status" value="1"/>
</dbReference>
<evidence type="ECO:0000256" key="3">
    <source>
        <dbReference type="ARBA" id="ARBA00023125"/>
    </source>
</evidence>
<proteinExistence type="inferred from homology"/>